<accession>A0A381RN11</accession>
<reference evidence="1" key="1">
    <citation type="submission" date="2018-05" db="EMBL/GenBank/DDBJ databases">
        <authorList>
            <person name="Lanie J.A."/>
            <person name="Ng W.-L."/>
            <person name="Kazmierczak K.M."/>
            <person name="Andrzejewski T.M."/>
            <person name="Davidsen T.M."/>
            <person name="Wayne K.J."/>
            <person name="Tettelin H."/>
            <person name="Glass J.I."/>
            <person name="Rusch D."/>
            <person name="Podicherti R."/>
            <person name="Tsui H.-C.T."/>
            <person name="Winkler M.E."/>
        </authorList>
    </citation>
    <scope>NUCLEOTIDE SEQUENCE</scope>
</reference>
<gene>
    <name evidence="1" type="ORF">METZ01_LOCUS45465</name>
</gene>
<dbReference type="EMBL" id="UINC01002073">
    <property type="protein sequence ID" value="SUZ92611.1"/>
    <property type="molecule type" value="Genomic_DNA"/>
</dbReference>
<name>A0A381RN11_9ZZZZ</name>
<organism evidence="1">
    <name type="scientific">marine metagenome</name>
    <dbReference type="NCBI Taxonomy" id="408172"/>
    <lineage>
        <taxon>unclassified sequences</taxon>
        <taxon>metagenomes</taxon>
        <taxon>ecological metagenomes</taxon>
    </lineage>
</organism>
<evidence type="ECO:0000313" key="1">
    <source>
        <dbReference type="EMBL" id="SUZ92611.1"/>
    </source>
</evidence>
<dbReference type="AlphaFoldDB" id="A0A381RN11"/>
<proteinExistence type="predicted"/>
<sequence length="196" mass="20975">MAVISSLVKRGFSVFLASALVLSVGCGGAGQAGSNGGLDQADAAVEIRFAIEMADDVSGPIYVLLYGEDNQVGWVQAFRDGERIHFRERCEIEDCANRGVVCGAAMSTIRNIGAGAETGMIEFVWDGMTSGFDEVSGCEIRRPALPGDYIARFCYSREAEFQTNSDPALAVPGRLVGLDCTERPFTLLDEEVVFGI</sequence>
<protein>
    <submittedName>
        <fullName evidence="1">Uncharacterized protein</fullName>
    </submittedName>
</protein>